<evidence type="ECO:0000313" key="3">
    <source>
        <dbReference type="Proteomes" id="UP001445335"/>
    </source>
</evidence>
<proteinExistence type="predicted"/>
<protein>
    <submittedName>
        <fullName evidence="2">Uncharacterized protein</fullName>
    </submittedName>
</protein>
<evidence type="ECO:0000256" key="1">
    <source>
        <dbReference type="SAM" id="MobiDB-lite"/>
    </source>
</evidence>
<dbReference type="Proteomes" id="UP001445335">
    <property type="component" value="Unassembled WGS sequence"/>
</dbReference>
<comment type="caution">
    <text evidence="2">The sequence shown here is derived from an EMBL/GenBank/DDBJ whole genome shotgun (WGS) entry which is preliminary data.</text>
</comment>
<keyword evidence="3" id="KW-1185">Reference proteome</keyword>
<sequence length="82" mass="8520">MSSQGSLKRCESEALDEALDEIRCILKGSAPLGPACFACSPPLRDFGCPLTHAAPFGRCTPKQKKGAGVSHATPRVGPHTSA</sequence>
<evidence type="ECO:0000313" key="2">
    <source>
        <dbReference type="EMBL" id="KAK9835998.1"/>
    </source>
</evidence>
<reference evidence="2 3" key="1">
    <citation type="journal article" date="2024" name="Nat. Commun.">
        <title>Phylogenomics reveals the evolutionary origins of lichenization in chlorophyte algae.</title>
        <authorList>
            <person name="Puginier C."/>
            <person name="Libourel C."/>
            <person name="Otte J."/>
            <person name="Skaloud P."/>
            <person name="Haon M."/>
            <person name="Grisel S."/>
            <person name="Petersen M."/>
            <person name="Berrin J.G."/>
            <person name="Delaux P.M."/>
            <person name="Dal Grande F."/>
            <person name="Keller J."/>
        </authorList>
    </citation>
    <scope>NUCLEOTIDE SEQUENCE [LARGE SCALE GENOMIC DNA]</scope>
    <source>
        <strain evidence="2 3">SAG 245.80</strain>
    </source>
</reference>
<feature type="region of interest" description="Disordered" evidence="1">
    <location>
        <begin position="61"/>
        <end position="82"/>
    </location>
</feature>
<dbReference type="AlphaFoldDB" id="A0AAW1RQS7"/>
<name>A0AAW1RQS7_9CHLO</name>
<dbReference type="EMBL" id="JALJOU010000027">
    <property type="protein sequence ID" value="KAK9835998.1"/>
    <property type="molecule type" value="Genomic_DNA"/>
</dbReference>
<accession>A0AAW1RQS7</accession>
<gene>
    <name evidence="2" type="ORF">WJX81_004984</name>
</gene>
<organism evidence="2 3">
    <name type="scientific">Elliptochloris bilobata</name>
    <dbReference type="NCBI Taxonomy" id="381761"/>
    <lineage>
        <taxon>Eukaryota</taxon>
        <taxon>Viridiplantae</taxon>
        <taxon>Chlorophyta</taxon>
        <taxon>core chlorophytes</taxon>
        <taxon>Trebouxiophyceae</taxon>
        <taxon>Trebouxiophyceae incertae sedis</taxon>
        <taxon>Elliptochloris clade</taxon>
        <taxon>Elliptochloris</taxon>
    </lineage>
</organism>